<feature type="compositionally biased region" description="Low complexity" evidence="1">
    <location>
        <begin position="374"/>
        <end position="383"/>
    </location>
</feature>
<feature type="transmembrane region" description="Helical" evidence="2">
    <location>
        <begin position="126"/>
        <end position="150"/>
    </location>
</feature>
<comment type="caution">
    <text evidence="3">The sequence shown here is derived from an EMBL/GenBank/DDBJ whole genome shotgun (WGS) entry which is preliminary data.</text>
</comment>
<feature type="compositionally biased region" description="Low complexity" evidence="1">
    <location>
        <begin position="451"/>
        <end position="461"/>
    </location>
</feature>
<dbReference type="EMBL" id="JAACFV010000221">
    <property type="protein sequence ID" value="KAF7502764.1"/>
    <property type="molecule type" value="Genomic_DNA"/>
</dbReference>
<feature type="region of interest" description="Disordered" evidence="1">
    <location>
        <begin position="307"/>
        <end position="391"/>
    </location>
</feature>
<feature type="compositionally biased region" description="Polar residues" evidence="1">
    <location>
        <begin position="361"/>
        <end position="373"/>
    </location>
</feature>
<name>A0A8H7DXA1_9EURO</name>
<protein>
    <submittedName>
        <fullName evidence="3">Uncharacterized protein</fullName>
    </submittedName>
</protein>
<feature type="transmembrane region" description="Helical" evidence="2">
    <location>
        <begin position="170"/>
        <end position="189"/>
    </location>
</feature>
<feature type="transmembrane region" description="Helical" evidence="2">
    <location>
        <begin position="38"/>
        <end position="56"/>
    </location>
</feature>
<gene>
    <name evidence="3" type="ORF">GJ744_005181</name>
</gene>
<keyword evidence="4" id="KW-1185">Reference proteome</keyword>
<feature type="transmembrane region" description="Helical" evidence="2">
    <location>
        <begin position="68"/>
        <end position="87"/>
    </location>
</feature>
<sequence length="488" mass="53903">MAPAPTLNDHDTIIPRRLEGNPGSWRASAGEEAFIIESWSQGFMVAALLIMACITISNMRAGIFLHKLILLELFLAMSHGTFCFMSFEGYGWYLSSTAALLYTSWIVHNLIAWLKIKPFLNKTASNVFVGTLCLTIPPIILQIVNNFLWFNNINDLYVRVRPFEVLMRDPWWIFACILFFYVIKTRYKVSIRELINGHPRFAIMLMAMLFSMIFTVVDVLSSVIPNLTAVDGINPYWKIALVFKALTDVIILDDFKTCLEKLRSKLVDNQLIMLPKPPPVPPKDFKPKESAGAVTLTACTTAKSSPTLVAGQFQSPKDSLHTTESRTEDTNSTNPGAQVRAQRSKSARKTLCHVGTLLSPLPNTSQMQTQHATSQSPSSLPSEKSPHSGGSHTIHVKMDLGLNRCVSSVVGRRTMSVQMESPLDPTWPRRSAGSGLRRGLSVLSNGALSSITRSSTNRSSTVPSKVEKTPTWSDGMLTPAPVPVPKGV</sequence>
<dbReference type="AlphaFoldDB" id="A0A8H7DXA1"/>
<accession>A0A8H7DXA1</accession>
<dbReference type="PANTHER" id="PTHR42029">
    <property type="entry name" value="AN04G07800"/>
    <property type="match status" value="1"/>
</dbReference>
<dbReference type="Proteomes" id="UP000606974">
    <property type="component" value="Unassembled WGS sequence"/>
</dbReference>
<organism evidence="3 4">
    <name type="scientific">Endocarpon pusillum</name>
    <dbReference type="NCBI Taxonomy" id="364733"/>
    <lineage>
        <taxon>Eukaryota</taxon>
        <taxon>Fungi</taxon>
        <taxon>Dikarya</taxon>
        <taxon>Ascomycota</taxon>
        <taxon>Pezizomycotina</taxon>
        <taxon>Eurotiomycetes</taxon>
        <taxon>Chaetothyriomycetidae</taxon>
        <taxon>Verrucariales</taxon>
        <taxon>Verrucariaceae</taxon>
        <taxon>Endocarpon</taxon>
    </lineage>
</organism>
<evidence type="ECO:0000256" key="2">
    <source>
        <dbReference type="SAM" id="Phobius"/>
    </source>
</evidence>
<keyword evidence="2" id="KW-0472">Membrane</keyword>
<feature type="transmembrane region" description="Helical" evidence="2">
    <location>
        <begin position="93"/>
        <end position="114"/>
    </location>
</feature>
<dbReference type="PANTHER" id="PTHR42029:SF3">
    <property type="entry name" value="AN04G07800"/>
    <property type="match status" value="1"/>
</dbReference>
<evidence type="ECO:0000313" key="4">
    <source>
        <dbReference type="Proteomes" id="UP000606974"/>
    </source>
</evidence>
<keyword evidence="2" id="KW-0812">Transmembrane</keyword>
<feature type="compositionally biased region" description="Basic residues" evidence="1">
    <location>
        <begin position="342"/>
        <end position="351"/>
    </location>
</feature>
<feature type="compositionally biased region" description="Basic and acidic residues" evidence="1">
    <location>
        <begin position="318"/>
        <end position="329"/>
    </location>
</feature>
<evidence type="ECO:0000256" key="1">
    <source>
        <dbReference type="SAM" id="MobiDB-lite"/>
    </source>
</evidence>
<evidence type="ECO:0000313" key="3">
    <source>
        <dbReference type="EMBL" id="KAF7502764.1"/>
    </source>
</evidence>
<reference evidence="3" key="1">
    <citation type="submission" date="2020-02" db="EMBL/GenBank/DDBJ databases">
        <authorList>
            <person name="Palmer J.M."/>
        </authorList>
    </citation>
    <scope>NUCLEOTIDE SEQUENCE</scope>
    <source>
        <strain evidence="3">EPUS1.4</strain>
        <tissue evidence="3">Thallus</tissue>
    </source>
</reference>
<feature type="transmembrane region" description="Helical" evidence="2">
    <location>
        <begin position="201"/>
        <end position="224"/>
    </location>
</feature>
<proteinExistence type="predicted"/>
<dbReference type="OrthoDB" id="10396115at2759"/>
<keyword evidence="2" id="KW-1133">Transmembrane helix</keyword>
<feature type="region of interest" description="Disordered" evidence="1">
    <location>
        <begin position="451"/>
        <end position="488"/>
    </location>
</feature>
<feature type="compositionally biased region" description="Polar residues" evidence="1">
    <location>
        <begin position="307"/>
        <end position="317"/>
    </location>
</feature>